<organism evidence="1 2">
    <name type="scientific">Pelotomaculum schinkii</name>
    <dbReference type="NCBI Taxonomy" id="78350"/>
    <lineage>
        <taxon>Bacteria</taxon>
        <taxon>Bacillati</taxon>
        <taxon>Bacillota</taxon>
        <taxon>Clostridia</taxon>
        <taxon>Eubacteriales</taxon>
        <taxon>Desulfotomaculaceae</taxon>
        <taxon>Pelotomaculum</taxon>
    </lineage>
</organism>
<keyword evidence="2" id="KW-1185">Reference proteome</keyword>
<proteinExistence type="predicted"/>
<evidence type="ECO:0000313" key="1">
    <source>
        <dbReference type="EMBL" id="TEB06571.1"/>
    </source>
</evidence>
<reference evidence="1 2" key="1">
    <citation type="journal article" date="2018" name="Environ. Microbiol.">
        <title>Novel energy conservation strategies and behaviour of Pelotomaculum schinkii driving syntrophic propionate catabolism.</title>
        <authorList>
            <person name="Hidalgo-Ahumada C.A.P."/>
            <person name="Nobu M.K."/>
            <person name="Narihiro T."/>
            <person name="Tamaki H."/>
            <person name="Liu W.T."/>
            <person name="Kamagata Y."/>
            <person name="Stams A.J.M."/>
            <person name="Imachi H."/>
            <person name="Sousa D.Z."/>
        </authorList>
    </citation>
    <scope>NUCLEOTIDE SEQUENCE [LARGE SCALE GENOMIC DNA]</scope>
    <source>
        <strain evidence="1 2">HH</strain>
    </source>
</reference>
<comment type="caution">
    <text evidence="1">The sequence shown here is derived from an EMBL/GenBank/DDBJ whole genome shotgun (WGS) entry which is preliminary data.</text>
</comment>
<dbReference type="Proteomes" id="UP000298324">
    <property type="component" value="Unassembled WGS sequence"/>
</dbReference>
<dbReference type="RefSeq" id="WP_190238802.1">
    <property type="nucleotide sequence ID" value="NZ_QFGA01000001.1"/>
</dbReference>
<protein>
    <submittedName>
        <fullName evidence="1">Uncharacterized protein</fullName>
    </submittedName>
</protein>
<dbReference type="EMBL" id="QFGA01000001">
    <property type="protein sequence ID" value="TEB06571.1"/>
    <property type="molecule type" value="Genomic_DNA"/>
</dbReference>
<accession>A0A4Y7RCV5</accession>
<dbReference type="AlphaFoldDB" id="A0A4Y7RCV5"/>
<sequence length="94" mass="10412">MSVQLVSADHEARLQEILEGTEAKLCIISPFIGLDISKRLAAILEINPAICCEIITLFSREDFVNGASSLYALKALNEAVLRFMHFKGCIPNYI</sequence>
<name>A0A4Y7RCV5_9FIRM</name>
<gene>
    <name evidence="1" type="ORF">Psch_00103</name>
</gene>
<evidence type="ECO:0000313" key="2">
    <source>
        <dbReference type="Proteomes" id="UP000298324"/>
    </source>
</evidence>